<accession>A0A975SQP1</accession>
<sequence>MKTSPMKWMGRSLKGLGLAGLVLGSGAVFAQQSACVSLLVGAGYAAWMRVVSGDYATDWSDSFPIGQTRCKSLAAIGDGQPYTVQISAVLGSSKVPCQPANLKRVASAPGSVTYQAWGTTLNVKCEMPSADGVSNADTSVMPSKAGKAAAQKLKSHGDTLKPE</sequence>
<protein>
    <submittedName>
        <fullName evidence="3">Uncharacterized protein</fullName>
    </submittedName>
</protein>
<feature type="region of interest" description="Disordered" evidence="1">
    <location>
        <begin position="132"/>
        <end position="163"/>
    </location>
</feature>
<evidence type="ECO:0000313" key="3">
    <source>
        <dbReference type="EMBL" id="QWT50210.1"/>
    </source>
</evidence>
<keyword evidence="2" id="KW-0732">Signal</keyword>
<dbReference type="KEGG" id="aiq:Azoinq_06380"/>
<evidence type="ECO:0000313" key="4">
    <source>
        <dbReference type="Proteomes" id="UP000683428"/>
    </source>
</evidence>
<dbReference type="EMBL" id="CP064782">
    <property type="protein sequence ID" value="QWT50210.1"/>
    <property type="molecule type" value="Genomic_DNA"/>
</dbReference>
<feature type="chain" id="PRO_5037938308" evidence="2">
    <location>
        <begin position="31"/>
        <end position="163"/>
    </location>
</feature>
<name>A0A975SQP1_9RHOO</name>
<dbReference type="AlphaFoldDB" id="A0A975SQP1"/>
<organism evidence="3 4">
    <name type="scientific">Azospira inquinata</name>
    <dbReference type="NCBI Taxonomy" id="2785627"/>
    <lineage>
        <taxon>Bacteria</taxon>
        <taxon>Pseudomonadati</taxon>
        <taxon>Pseudomonadota</taxon>
        <taxon>Betaproteobacteria</taxon>
        <taxon>Rhodocyclales</taxon>
        <taxon>Rhodocyclaceae</taxon>
        <taxon>Azospira</taxon>
    </lineage>
</organism>
<feature type="signal peptide" evidence="2">
    <location>
        <begin position="1"/>
        <end position="30"/>
    </location>
</feature>
<dbReference type="Proteomes" id="UP000683428">
    <property type="component" value="Chromosome"/>
</dbReference>
<gene>
    <name evidence="3" type="ORF">Azoinq_06380</name>
</gene>
<evidence type="ECO:0000256" key="1">
    <source>
        <dbReference type="SAM" id="MobiDB-lite"/>
    </source>
</evidence>
<keyword evidence="4" id="KW-1185">Reference proteome</keyword>
<dbReference type="RefSeq" id="WP_216130835.1">
    <property type="nucleotide sequence ID" value="NZ_CP064782.1"/>
</dbReference>
<proteinExistence type="predicted"/>
<reference evidence="3" key="1">
    <citation type="submission" date="2020-11" db="EMBL/GenBank/DDBJ databases">
        <title>Azospira inquinata sp. nov.</title>
        <authorList>
            <person name="Moe W.M."/>
            <person name="Mikes M.C."/>
        </authorList>
    </citation>
    <scope>NUCLEOTIDE SEQUENCE</scope>
    <source>
        <strain evidence="3">Azo-3</strain>
    </source>
</reference>
<evidence type="ECO:0000256" key="2">
    <source>
        <dbReference type="SAM" id="SignalP"/>
    </source>
</evidence>